<protein>
    <submittedName>
        <fullName evidence="1">Uncharacterized protein</fullName>
    </submittedName>
</protein>
<name>A0ABW0ECL6_9BACT</name>
<dbReference type="RefSeq" id="WP_378017355.1">
    <property type="nucleotide sequence ID" value="NZ_JBHSKT010000005.1"/>
</dbReference>
<dbReference type="Proteomes" id="UP001596161">
    <property type="component" value="Unassembled WGS sequence"/>
</dbReference>
<proteinExistence type="predicted"/>
<organism evidence="1 2">
    <name type="scientific">Adhaeribacter terreus</name>
    <dbReference type="NCBI Taxonomy" id="529703"/>
    <lineage>
        <taxon>Bacteria</taxon>
        <taxon>Pseudomonadati</taxon>
        <taxon>Bacteroidota</taxon>
        <taxon>Cytophagia</taxon>
        <taxon>Cytophagales</taxon>
        <taxon>Hymenobacteraceae</taxon>
        <taxon>Adhaeribacter</taxon>
    </lineage>
</organism>
<keyword evidence="2" id="KW-1185">Reference proteome</keyword>
<comment type="caution">
    <text evidence="1">The sequence shown here is derived from an EMBL/GenBank/DDBJ whole genome shotgun (WGS) entry which is preliminary data.</text>
</comment>
<accession>A0ABW0ECL6</accession>
<reference evidence="2" key="1">
    <citation type="journal article" date="2019" name="Int. J. Syst. Evol. Microbiol.">
        <title>The Global Catalogue of Microorganisms (GCM) 10K type strain sequencing project: providing services to taxonomists for standard genome sequencing and annotation.</title>
        <authorList>
            <consortium name="The Broad Institute Genomics Platform"/>
            <consortium name="The Broad Institute Genome Sequencing Center for Infectious Disease"/>
            <person name="Wu L."/>
            <person name="Ma J."/>
        </authorList>
    </citation>
    <scope>NUCLEOTIDE SEQUENCE [LARGE SCALE GENOMIC DNA]</scope>
    <source>
        <strain evidence="2">KACC 12602</strain>
    </source>
</reference>
<evidence type="ECO:0000313" key="2">
    <source>
        <dbReference type="Proteomes" id="UP001596161"/>
    </source>
</evidence>
<evidence type="ECO:0000313" key="1">
    <source>
        <dbReference type="EMBL" id="MFC5270988.1"/>
    </source>
</evidence>
<dbReference type="EMBL" id="JBHSKT010000005">
    <property type="protein sequence ID" value="MFC5270988.1"/>
    <property type="molecule type" value="Genomic_DNA"/>
</dbReference>
<sequence>MEKKIPFKTEHIEILEAKLTQFNVNDISEESFTVKDIETYNFNINAESSMTEKHLIRIIMDVSISTNIKGIDYPLGKMKTQHIFQIKNIEELLSLNQDSEKANKSHVDLPDVIGATLIGLSYSDTRGMLISRAAGTILSKVILPVINPNRLTEKVSL</sequence>
<gene>
    <name evidence="1" type="ORF">ACFPIB_10235</name>
</gene>